<sequence length="124" mass="13865">MGCLLQMKWLPSTWPSFSTCDKLIWSHDNLSLYSIKKGYWFTIGELGLGKASSSIGFSGLKFLRRLSKILGQSIVDRYRKAWRQSALASPSLTDRCWVPPPVDFAKVNVDAALDIDGGFCGMAW</sequence>
<keyword evidence="2" id="KW-1185">Reference proteome</keyword>
<dbReference type="Proteomes" id="UP000596661">
    <property type="component" value="Chromosome 4"/>
</dbReference>
<evidence type="ECO:0000313" key="1">
    <source>
        <dbReference type="EnsemblPlants" id="cds.evm.model.04.116"/>
    </source>
</evidence>
<dbReference type="EnsemblPlants" id="evm.model.04.116">
    <property type="protein sequence ID" value="cds.evm.model.04.116"/>
    <property type="gene ID" value="evm.TU.04.116"/>
</dbReference>
<reference evidence="1" key="2">
    <citation type="submission" date="2021-03" db="UniProtKB">
        <authorList>
            <consortium name="EnsemblPlants"/>
        </authorList>
    </citation>
    <scope>IDENTIFICATION</scope>
</reference>
<evidence type="ECO:0000313" key="2">
    <source>
        <dbReference type="Proteomes" id="UP000596661"/>
    </source>
</evidence>
<accession>A0A803PBY9</accession>
<protein>
    <submittedName>
        <fullName evidence="1">Uncharacterized protein</fullName>
    </submittedName>
</protein>
<proteinExistence type="predicted"/>
<dbReference type="AlphaFoldDB" id="A0A803PBY9"/>
<reference evidence="1" key="1">
    <citation type="submission" date="2018-11" db="EMBL/GenBank/DDBJ databases">
        <authorList>
            <person name="Grassa J C."/>
        </authorList>
    </citation>
    <scope>NUCLEOTIDE SEQUENCE [LARGE SCALE GENOMIC DNA]</scope>
</reference>
<name>A0A803PBY9_CANSA</name>
<dbReference type="EMBL" id="UZAU01000358">
    <property type="status" value="NOT_ANNOTATED_CDS"/>
    <property type="molecule type" value="Genomic_DNA"/>
</dbReference>
<organism evidence="1 2">
    <name type="scientific">Cannabis sativa</name>
    <name type="common">Hemp</name>
    <name type="synonym">Marijuana</name>
    <dbReference type="NCBI Taxonomy" id="3483"/>
    <lineage>
        <taxon>Eukaryota</taxon>
        <taxon>Viridiplantae</taxon>
        <taxon>Streptophyta</taxon>
        <taxon>Embryophyta</taxon>
        <taxon>Tracheophyta</taxon>
        <taxon>Spermatophyta</taxon>
        <taxon>Magnoliopsida</taxon>
        <taxon>eudicotyledons</taxon>
        <taxon>Gunneridae</taxon>
        <taxon>Pentapetalae</taxon>
        <taxon>rosids</taxon>
        <taxon>fabids</taxon>
        <taxon>Rosales</taxon>
        <taxon>Cannabaceae</taxon>
        <taxon>Cannabis</taxon>
    </lineage>
</organism>
<dbReference type="Gramene" id="evm.model.04.116">
    <property type="protein sequence ID" value="cds.evm.model.04.116"/>
    <property type="gene ID" value="evm.TU.04.116"/>
</dbReference>